<dbReference type="RefSeq" id="WP_084732507.1">
    <property type="nucleotide sequence ID" value="NZ_FQWL01000001.1"/>
</dbReference>
<dbReference type="OrthoDB" id="9788332at2"/>
<dbReference type="InterPro" id="IPR018673">
    <property type="entry name" value="DUF2141"/>
</dbReference>
<reference evidence="2" key="1">
    <citation type="submission" date="2016-11" db="EMBL/GenBank/DDBJ databases">
        <authorList>
            <person name="Varghese N."/>
            <person name="Submissions S."/>
        </authorList>
    </citation>
    <scope>NUCLEOTIDE SEQUENCE [LARGE SCALE GENOMIC DNA]</scope>
    <source>
        <strain evidence="2">DSM 22638</strain>
    </source>
</reference>
<dbReference type="EMBL" id="FQWL01000001">
    <property type="protein sequence ID" value="SHG22284.1"/>
    <property type="molecule type" value="Genomic_DNA"/>
</dbReference>
<dbReference type="STRING" id="570519.SAMN04488116_0376"/>
<gene>
    <name evidence="1" type="ORF">SAMN04488116_0376</name>
</gene>
<dbReference type="Proteomes" id="UP000184532">
    <property type="component" value="Unassembled WGS sequence"/>
</dbReference>
<name>A0A1M5I1U3_9FLAO</name>
<evidence type="ECO:0000313" key="1">
    <source>
        <dbReference type="EMBL" id="SHG22284.1"/>
    </source>
</evidence>
<protein>
    <submittedName>
        <fullName evidence="1">Uncharacterized conserved protein, DUF2141 family</fullName>
    </submittedName>
</protein>
<organism evidence="1 2">
    <name type="scientific">Flagellimonas flava</name>
    <dbReference type="NCBI Taxonomy" id="570519"/>
    <lineage>
        <taxon>Bacteria</taxon>
        <taxon>Pseudomonadati</taxon>
        <taxon>Bacteroidota</taxon>
        <taxon>Flavobacteriia</taxon>
        <taxon>Flavobacteriales</taxon>
        <taxon>Flavobacteriaceae</taxon>
        <taxon>Flagellimonas</taxon>
    </lineage>
</organism>
<evidence type="ECO:0000313" key="2">
    <source>
        <dbReference type="Proteomes" id="UP000184532"/>
    </source>
</evidence>
<accession>A0A1M5I1U3</accession>
<proteinExistence type="predicted"/>
<dbReference type="Pfam" id="PF09912">
    <property type="entry name" value="DUF2141"/>
    <property type="match status" value="1"/>
</dbReference>
<keyword evidence="2" id="KW-1185">Reference proteome</keyword>
<dbReference type="AlphaFoldDB" id="A0A1M5I1U3"/>
<sequence>MKTLILSLMVTVSFVTLTKAQSLATLTVSIENIENDEGMIRVGLYNTPNSWLEEVFMGGETTIENGKGQLVFKNVPFGEYAISLYHDENNNGKLDKYLGFYPKEVYGCSNQARGNYGPPKWTDAKFTIDQNTNKQIIKL</sequence>